<evidence type="ECO:0000313" key="1">
    <source>
        <dbReference type="EMBL" id="EFX69194.1"/>
    </source>
</evidence>
<gene>
    <name evidence="1" type="ORF">DAPPUDRAFT_113862</name>
</gene>
<dbReference type="EMBL" id="GL732640">
    <property type="protein sequence ID" value="EFX69194.1"/>
    <property type="molecule type" value="Genomic_DNA"/>
</dbReference>
<keyword evidence="2" id="KW-1185">Reference proteome</keyword>
<organism evidence="1 2">
    <name type="scientific">Daphnia pulex</name>
    <name type="common">Water flea</name>
    <dbReference type="NCBI Taxonomy" id="6669"/>
    <lineage>
        <taxon>Eukaryota</taxon>
        <taxon>Metazoa</taxon>
        <taxon>Ecdysozoa</taxon>
        <taxon>Arthropoda</taxon>
        <taxon>Crustacea</taxon>
        <taxon>Branchiopoda</taxon>
        <taxon>Diplostraca</taxon>
        <taxon>Cladocera</taxon>
        <taxon>Anomopoda</taxon>
        <taxon>Daphniidae</taxon>
        <taxon>Daphnia</taxon>
    </lineage>
</organism>
<protein>
    <submittedName>
        <fullName evidence="1">Uncharacterized protein</fullName>
    </submittedName>
</protein>
<reference evidence="1 2" key="1">
    <citation type="journal article" date="2011" name="Science">
        <title>The ecoresponsive genome of Daphnia pulex.</title>
        <authorList>
            <person name="Colbourne J.K."/>
            <person name="Pfrender M.E."/>
            <person name="Gilbert D."/>
            <person name="Thomas W.K."/>
            <person name="Tucker A."/>
            <person name="Oakley T.H."/>
            <person name="Tokishita S."/>
            <person name="Aerts A."/>
            <person name="Arnold G.J."/>
            <person name="Basu M.K."/>
            <person name="Bauer D.J."/>
            <person name="Caceres C.E."/>
            <person name="Carmel L."/>
            <person name="Casola C."/>
            <person name="Choi J.H."/>
            <person name="Detter J.C."/>
            <person name="Dong Q."/>
            <person name="Dusheyko S."/>
            <person name="Eads B.D."/>
            <person name="Frohlich T."/>
            <person name="Geiler-Samerotte K.A."/>
            <person name="Gerlach D."/>
            <person name="Hatcher P."/>
            <person name="Jogdeo S."/>
            <person name="Krijgsveld J."/>
            <person name="Kriventseva E.V."/>
            <person name="Kultz D."/>
            <person name="Laforsch C."/>
            <person name="Lindquist E."/>
            <person name="Lopez J."/>
            <person name="Manak J.R."/>
            <person name="Muller J."/>
            <person name="Pangilinan J."/>
            <person name="Patwardhan R.P."/>
            <person name="Pitluck S."/>
            <person name="Pritham E.J."/>
            <person name="Rechtsteiner A."/>
            <person name="Rho M."/>
            <person name="Rogozin I.B."/>
            <person name="Sakarya O."/>
            <person name="Salamov A."/>
            <person name="Schaack S."/>
            <person name="Shapiro H."/>
            <person name="Shiga Y."/>
            <person name="Skalitzky C."/>
            <person name="Smith Z."/>
            <person name="Souvorov A."/>
            <person name="Sung W."/>
            <person name="Tang Z."/>
            <person name="Tsuchiya D."/>
            <person name="Tu H."/>
            <person name="Vos H."/>
            <person name="Wang M."/>
            <person name="Wolf Y.I."/>
            <person name="Yamagata H."/>
            <person name="Yamada T."/>
            <person name="Ye Y."/>
            <person name="Shaw J.R."/>
            <person name="Andrews J."/>
            <person name="Crease T.J."/>
            <person name="Tang H."/>
            <person name="Lucas S.M."/>
            <person name="Robertson H.M."/>
            <person name="Bork P."/>
            <person name="Koonin E.V."/>
            <person name="Zdobnov E.M."/>
            <person name="Grigoriev I.V."/>
            <person name="Lynch M."/>
            <person name="Boore J.L."/>
        </authorList>
    </citation>
    <scope>NUCLEOTIDE SEQUENCE [LARGE SCALE GENOMIC DNA]</scope>
</reference>
<dbReference type="AlphaFoldDB" id="E9HGB3"/>
<evidence type="ECO:0000313" key="2">
    <source>
        <dbReference type="Proteomes" id="UP000000305"/>
    </source>
</evidence>
<dbReference type="Proteomes" id="UP000000305">
    <property type="component" value="Unassembled WGS sequence"/>
</dbReference>
<sequence length="365" mass="40381">MSSPYLYMEAFQITSSIKLEDIKVYKASNSSSVYSTGKEYCLNHSECVLPATPQITSDTYGALGETEGLADDSTDLTVLNVNEETILNMGTMIVTVEENNLGEKTPLCEITNTETPTVPLSIPKDFRSYLIAVGGCLMDYPEGKDENLALIMEIDRISSNARGVKGVPPVFIHKHLGKPADPPQNGVNPHAILFSDGPKLSCMLILGGVLNFKNIKVDNLCDAILNLIAVNYVIQLGYPASYFVLDIIDRYYFPKADVDAPLVRKSKRSNKNAKKEFQCITNFLTKFNKFLVDNCNDHTGTVKPAPNIYERDVIVRKAKAVGLKFKAVSASNILRPLLENYAHENVILPDPTNLQRVWGKEKNAI</sequence>
<dbReference type="HOGENOM" id="CLU_759227_0_0_1"/>
<accession>E9HGB3</accession>
<dbReference type="OrthoDB" id="10538476at2759"/>
<proteinExistence type="predicted"/>
<dbReference type="InParanoid" id="E9HGB3"/>
<dbReference type="KEGG" id="dpx:DAPPUDRAFT_113862"/>
<name>E9HGB3_DAPPU</name>